<dbReference type="Pfam" id="PF13637">
    <property type="entry name" value="Ank_4"/>
    <property type="match status" value="1"/>
</dbReference>
<dbReference type="GO" id="GO:0004672">
    <property type="term" value="F:protein kinase activity"/>
    <property type="evidence" value="ECO:0007669"/>
    <property type="project" value="InterPro"/>
</dbReference>
<dbReference type="SMART" id="SM00248">
    <property type="entry name" value="ANK"/>
    <property type="match status" value="10"/>
</dbReference>
<dbReference type="Gene3D" id="1.25.40.20">
    <property type="entry name" value="Ankyrin repeat-containing domain"/>
    <property type="match status" value="3"/>
</dbReference>
<evidence type="ECO:0000256" key="4">
    <source>
        <dbReference type="SAM" id="MobiDB-lite"/>
    </source>
</evidence>
<feature type="region of interest" description="Disordered" evidence="4">
    <location>
        <begin position="1"/>
        <end position="52"/>
    </location>
</feature>
<reference evidence="6 7" key="1">
    <citation type="submission" date="2017-04" db="EMBL/GenBank/DDBJ databases">
        <title>Draft genome sequence of Tuber borchii Vittad., a whitish edible truffle.</title>
        <authorList>
            <consortium name="DOE Joint Genome Institute"/>
            <person name="Murat C."/>
            <person name="Kuo A."/>
            <person name="Barry K.W."/>
            <person name="Clum A."/>
            <person name="Dockter R.B."/>
            <person name="Fauchery L."/>
            <person name="Iotti M."/>
            <person name="Kohler A."/>
            <person name="Labutti K."/>
            <person name="Lindquist E.A."/>
            <person name="Lipzen A."/>
            <person name="Ohm R.A."/>
            <person name="Wang M."/>
            <person name="Grigoriev I.V."/>
            <person name="Zambonelli A."/>
            <person name="Martin F.M."/>
        </authorList>
    </citation>
    <scope>NUCLEOTIDE SEQUENCE [LARGE SCALE GENOMIC DNA]</scope>
    <source>
        <strain evidence="6 7">Tbo3840</strain>
    </source>
</reference>
<organism evidence="6 7">
    <name type="scientific">Tuber borchii</name>
    <name type="common">White truffle</name>
    <dbReference type="NCBI Taxonomy" id="42251"/>
    <lineage>
        <taxon>Eukaryota</taxon>
        <taxon>Fungi</taxon>
        <taxon>Dikarya</taxon>
        <taxon>Ascomycota</taxon>
        <taxon>Pezizomycotina</taxon>
        <taxon>Pezizomycetes</taxon>
        <taxon>Pezizales</taxon>
        <taxon>Tuberaceae</taxon>
        <taxon>Tuber</taxon>
    </lineage>
</organism>
<feature type="compositionally biased region" description="Low complexity" evidence="4">
    <location>
        <begin position="26"/>
        <end position="40"/>
    </location>
</feature>
<dbReference type="PANTHER" id="PTHR24198:SF194">
    <property type="entry name" value="INVERSIN-A"/>
    <property type="match status" value="1"/>
</dbReference>
<dbReference type="Pfam" id="PF00069">
    <property type="entry name" value="Pkinase"/>
    <property type="match status" value="1"/>
</dbReference>
<dbReference type="AlphaFoldDB" id="A0A2T6ZFA7"/>
<dbReference type="SMART" id="SM00220">
    <property type="entry name" value="S_TKc"/>
    <property type="match status" value="1"/>
</dbReference>
<dbReference type="Proteomes" id="UP000244722">
    <property type="component" value="Unassembled WGS sequence"/>
</dbReference>
<evidence type="ECO:0000256" key="2">
    <source>
        <dbReference type="ARBA" id="ARBA00023043"/>
    </source>
</evidence>
<feature type="repeat" description="ANK" evidence="3">
    <location>
        <begin position="861"/>
        <end position="893"/>
    </location>
</feature>
<feature type="repeat" description="ANK" evidence="3">
    <location>
        <begin position="932"/>
        <end position="964"/>
    </location>
</feature>
<dbReference type="InterPro" id="IPR011009">
    <property type="entry name" value="Kinase-like_dom_sf"/>
</dbReference>
<feature type="repeat" description="ANK" evidence="3">
    <location>
        <begin position="630"/>
        <end position="662"/>
    </location>
</feature>
<dbReference type="PROSITE" id="PS00108">
    <property type="entry name" value="PROTEIN_KINASE_ST"/>
    <property type="match status" value="1"/>
</dbReference>
<feature type="repeat" description="ANK" evidence="3">
    <location>
        <begin position="597"/>
        <end position="629"/>
    </location>
</feature>
<dbReference type="GO" id="GO:0005524">
    <property type="term" value="F:ATP binding"/>
    <property type="evidence" value="ECO:0007669"/>
    <property type="project" value="InterPro"/>
</dbReference>
<evidence type="ECO:0000313" key="6">
    <source>
        <dbReference type="EMBL" id="PUU74094.1"/>
    </source>
</evidence>
<dbReference type="EMBL" id="NESQ01000323">
    <property type="protein sequence ID" value="PUU74094.1"/>
    <property type="molecule type" value="Genomic_DNA"/>
</dbReference>
<dbReference type="Pfam" id="PF12796">
    <property type="entry name" value="Ank_2"/>
    <property type="match status" value="2"/>
</dbReference>
<feature type="repeat" description="ANK" evidence="3">
    <location>
        <begin position="897"/>
        <end position="931"/>
    </location>
</feature>
<dbReference type="InterPro" id="IPR036770">
    <property type="entry name" value="Ankyrin_rpt-contain_sf"/>
</dbReference>
<dbReference type="SUPFAM" id="SSF56112">
    <property type="entry name" value="Protein kinase-like (PK-like)"/>
    <property type="match status" value="1"/>
</dbReference>
<dbReference type="Gene3D" id="1.10.510.10">
    <property type="entry name" value="Transferase(Phosphotransferase) domain 1"/>
    <property type="match status" value="1"/>
</dbReference>
<dbReference type="SUPFAM" id="SSF48403">
    <property type="entry name" value="Ankyrin repeat"/>
    <property type="match status" value="1"/>
</dbReference>
<proteinExistence type="predicted"/>
<dbReference type="InterPro" id="IPR000719">
    <property type="entry name" value="Prot_kinase_dom"/>
</dbReference>
<keyword evidence="1" id="KW-0677">Repeat</keyword>
<dbReference type="Pfam" id="PF00023">
    <property type="entry name" value="Ank"/>
    <property type="match status" value="1"/>
</dbReference>
<evidence type="ECO:0000313" key="7">
    <source>
        <dbReference type="Proteomes" id="UP000244722"/>
    </source>
</evidence>
<dbReference type="PROSITE" id="PS50297">
    <property type="entry name" value="ANK_REP_REGION"/>
    <property type="match status" value="4"/>
</dbReference>
<keyword evidence="7" id="KW-1185">Reference proteome</keyword>
<dbReference type="PANTHER" id="PTHR24198">
    <property type="entry name" value="ANKYRIN REPEAT AND PROTEIN KINASE DOMAIN-CONTAINING PROTEIN"/>
    <property type="match status" value="1"/>
</dbReference>
<gene>
    <name evidence="6" type="ORF">B9Z19DRAFT_484292</name>
</gene>
<evidence type="ECO:0000259" key="5">
    <source>
        <dbReference type="PROSITE" id="PS50011"/>
    </source>
</evidence>
<comment type="caution">
    <text evidence="6">The sequence shown here is derived from an EMBL/GenBank/DDBJ whole genome shotgun (WGS) entry which is preliminary data.</text>
</comment>
<feature type="repeat" description="ANK" evidence="3">
    <location>
        <begin position="709"/>
        <end position="741"/>
    </location>
</feature>
<keyword evidence="2 3" id="KW-0040">ANK repeat</keyword>
<evidence type="ECO:0000256" key="1">
    <source>
        <dbReference type="ARBA" id="ARBA00022737"/>
    </source>
</evidence>
<dbReference type="OrthoDB" id="4062651at2759"/>
<dbReference type="InterPro" id="IPR002110">
    <property type="entry name" value="Ankyrin_rpt"/>
</dbReference>
<accession>A0A2T6ZFA7</accession>
<dbReference type="PROSITE" id="PS50011">
    <property type="entry name" value="PROTEIN_KINASE_DOM"/>
    <property type="match status" value="1"/>
</dbReference>
<protein>
    <submittedName>
        <fullName evidence="6">Ankyrin repeat-containing domain protein</fullName>
    </submittedName>
</protein>
<sequence length="1184" mass="131852">MSRPTESETAAASGPNWPGMVRERTSSSSSDSSSSESPSSGGTIRAGGSTGLTVPQAPVQAYERPLDFLHLFSLLRRVWPKNDEFHTYGNISMAGLDSLGVGLSFKVSLHPIQESLRDFINGCAGYDVGDKLVIKGLKFVDDYNNNVAKKSLYNASLREIRALTHQPLRSHPNIITLLGVGWEPDLNHHDVAWPLLVLEYSEEGSLRDYQRGKPEMEFLEKMQFCEDVGRALLAIHGSGIVHGDVKSENILVFWSAEKGRMVGKVGDFGSSVLDFREDEHRGLPAHTIPWNAPEYNEDILREHLKFTDVYSFGMLIFRVMLDGINPFKIAPFKSEEVDIEQRSQELKKDPEFLSLVAIMLCERCDASEAAAVCEVLEFAIQYLPTQRNLEKAVMKLRELTGDTDDTAPATLLEEFDYEDIIFDANCMKEDSFCVRASIIHALEAVASSNSVHAHQASFQLFQLLINRYGAGIASASDMALIWLTHYADSGGYDEIGHLIGRIFDALGVQLDEEIPFQALLRQGALKGSHTAFEDLKKYYPNAYDETLALFRECGGARGMLQRSALFPWVDVSGLEGIGEAIENSPGVELCDIYVTEDEDTLLHCAARSGYLEVVKGLISLGIGVDVINRLEETPLLEASRAGHYEVSRCLIEAGAKADKMSIFGEGPIHFLPFFDEQHIDSISELMVRNGADVDQWAAENPREGEHGFWGHSPLDYAVVRNHITSIRALLRLGADPYAKGESRSAIRWACMFGRAEALDMMVAASSRRLSSEDSASEPLEETVLGPAYRLENIKEHGGNYENAKIAILKVLHKYKAINYKDLGGRGQCTVLHYATLAGYPRVVNYLLSHTPSKQHLEILYQNRTPLMDAINMGYRDIFEVLLHHGADIHLALPATWYGANYLHVCALAGHRDVFFPEQLLKRGVQVDRVDEKGRTPFGVAVLEGNYPVANLLLQYGADRDHVQEGFTILARCLEVPLPLKGIKYLMTCKSNPERPPPSFICSPGLGRNVFHAIAAAGVDAENAPVETRSIFQYLQGLWPGKEHINACDRMDIPPFLVAVVYPKVDLINMMIAAGADPNLGPLPPLYIAFLKQNWANEQIRKVGGRWMARRIKKIADIVVMILKKEGAKADLDPYTGIPRAFDMCSVFRRMTVEVCRRVPKNGHSTHYLIGFREVFRDVVSWVQR</sequence>
<name>A0A2T6ZFA7_TUBBO</name>
<dbReference type="InterPro" id="IPR008271">
    <property type="entry name" value="Ser/Thr_kinase_AS"/>
</dbReference>
<feature type="domain" description="Protein kinase" evidence="5">
    <location>
        <begin position="93"/>
        <end position="400"/>
    </location>
</feature>
<dbReference type="STRING" id="42251.A0A2T6ZFA7"/>
<evidence type="ECO:0000256" key="3">
    <source>
        <dbReference type="PROSITE-ProRule" id="PRU00023"/>
    </source>
</evidence>
<dbReference type="PROSITE" id="PS50088">
    <property type="entry name" value="ANK_REPEAT"/>
    <property type="match status" value="6"/>
</dbReference>